<dbReference type="EMBL" id="CAKLBY020000171">
    <property type="protein sequence ID" value="CAK7930989.1"/>
    <property type="molecule type" value="Genomic_DNA"/>
</dbReference>
<evidence type="ECO:0000313" key="2">
    <source>
        <dbReference type="Proteomes" id="UP001162060"/>
    </source>
</evidence>
<comment type="caution">
    <text evidence="1">The sequence shown here is derived from an EMBL/GenBank/DDBJ whole genome shotgun (WGS) entry which is preliminary data.</text>
</comment>
<sequence length="42" mass="4511">MKETTEGLKCAAEVIGDFAKEVVVEMQSMAPVEVKVPSISKT</sequence>
<accession>A0AAV1UD18</accession>
<name>A0AAV1UD18_9STRA</name>
<evidence type="ECO:0000313" key="1">
    <source>
        <dbReference type="EMBL" id="CAK7930989.1"/>
    </source>
</evidence>
<gene>
    <name evidence="1" type="ORF">PM001_LOCUS16139</name>
</gene>
<proteinExistence type="predicted"/>
<organism evidence="1 2">
    <name type="scientific">Peronospora matthiolae</name>
    <dbReference type="NCBI Taxonomy" id="2874970"/>
    <lineage>
        <taxon>Eukaryota</taxon>
        <taxon>Sar</taxon>
        <taxon>Stramenopiles</taxon>
        <taxon>Oomycota</taxon>
        <taxon>Peronosporomycetes</taxon>
        <taxon>Peronosporales</taxon>
        <taxon>Peronosporaceae</taxon>
        <taxon>Peronospora</taxon>
    </lineage>
</organism>
<protein>
    <submittedName>
        <fullName evidence="1">Uncharacterized protein</fullName>
    </submittedName>
</protein>
<dbReference type="Proteomes" id="UP001162060">
    <property type="component" value="Unassembled WGS sequence"/>
</dbReference>
<dbReference type="AlphaFoldDB" id="A0AAV1UD18"/>
<reference evidence="1" key="1">
    <citation type="submission" date="2024-01" db="EMBL/GenBank/DDBJ databases">
        <authorList>
            <person name="Webb A."/>
        </authorList>
    </citation>
    <scope>NUCLEOTIDE SEQUENCE</scope>
    <source>
        <strain evidence="1">Pm1</strain>
    </source>
</reference>